<keyword evidence="4" id="KW-1185">Reference proteome</keyword>
<evidence type="ECO:0000313" key="4">
    <source>
        <dbReference type="Proteomes" id="UP000298416"/>
    </source>
</evidence>
<dbReference type="InterPro" id="IPR025486">
    <property type="entry name" value="DUF4378"/>
</dbReference>
<name>A0A8X8Z8X3_SALSN</name>
<dbReference type="PANTHER" id="PTHR47212">
    <property type="entry name" value="ADHESIN-LIKE PROTEIN, PUTATIVE (DUF3741)-RELATED"/>
    <property type="match status" value="1"/>
</dbReference>
<feature type="compositionally biased region" description="Polar residues" evidence="1">
    <location>
        <begin position="517"/>
        <end position="531"/>
    </location>
</feature>
<accession>A0A8X8Z8X3</accession>
<dbReference type="EMBL" id="PNBA02000016">
    <property type="protein sequence ID" value="KAG6396432.1"/>
    <property type="molecule type" value="Genomic_DNA"/>
</dbReference>
<organism evidence="3">
    <name type="scientific">Salvia splendens</name>
    <name type="common">Scarlet sage</name>
    <dbReference type="NCBI Taxonomy" id="180675"/>
    <lineage>
        <taxon>Eukaryota</taxon>
        <taxon>Viridiplantae</taxon>
        <taxon>Streptophyta</taxon>
        <taxon>Embryophyta</taxon>
        <taxon>Tracheophyta</taxon>
        <taxon>Spermatophyta</taxon>
        <taxon>Magnoliopsida</taxon>
        <taxon>eudicotyledons</taxon>
        <taxon>Gunneridae</taxon>
        <taxon>Pentapetalae</taxon>
        <taxon>asterids</taxon>
        <taxon>lamiids</taxon>
        <taxon>Lamiales</taxon>
        <taxon>Lamiaceae</taxon>
        <taxon>Nepetoideae</taxon>
        <taxon>Mentheae</taxon>
        <taxon>Salviinae</taxon>
        <taxon>Salvia</taxon>
        <taxon>Salvia subgen. Calosphace</taxon>
        <taxon>core Calosphace</taxon>
    </lineage>
</organism>
<proteinExistence type="predicted"/>
<feature type="region of interest" description="Disordered" evidence="1">
    <location>
        <begin position="94"/>
        <end position="121"/>
    </location>
</feature>
<feature type="compositionally biased region" description="Basic and acidic residues" evidence="1">
    <location>
        <begin position="385"/>
        <end position="401"/>
    </location>
</feature>
<dbReference type="PANTHER" id="PTHR47212:SF4">
    <property type="entry name" value="ADHESIN-LIKE PROTEIN, PUTATIVE (DUF3741)-RELATED"/>
    <property type="match status" value="1"/>
</dbReference>
<reference evidence="3" key="1">
    <citation type="submission" date="2018-01" db="EMBL/GenBank/DDBJ databases">
        <authorList>
            <person name="Mao J.F."/>
        </authorList>
    </citation>
    <scope>NUCLEOTIDE SEQUENCE</scope>
    <source>
        <strain evidence="3">Huo1</strain>
        <tissue evidence="3">Leaf</tissue>
    </source>
</reference>
<gene>
    <name evidence="3" type="ORF">SASPL_142582</name>
</gene>
<feature type="domain" description="DUF4378" evidence="2">
    <location>
        <begin position="667"/>
        <end position="807"/>
    </location>
</feature>
<protein>
    <recommendedName>
        <fullName evidence="2">DUF4378 domain-containing protein</fullName>
    </recommendedName>
</protein>
<dbReference type="Pfam" id="PF14309">
    <property type="entry name" value="DUF4378"/>
    <property type="match status" value="1"/>
</dbReference>
<evidence type="ECO:0000259" key="2">
    <source>
        <dbReference type="Pfam" id="PF14309"/>
    </source>
</evidence>
<dbReference type="AlphaFoldDB" id="A0A8X8Z8X3"/>
<feature type="compositionally biased region" description="Basic and acidic residues" evidence="1">
    <location>
        <begin position="505"/>
        <end position="516"/>
    </location>
</feature>
<feature type="region of interest" description="Disordered" evidence="1">
    <location>
        <begin position="376"/>
        <end position="407"/>
    </location>
</feature>
<sequence>MARRSSQIREVSEGSELSCMWGLFSILESCQGCPASRNIIGKVGVGLLMVDYPRPLNAVASFDEECQMILKGAGQRSGSVRFDGEGRSVRSCIGDEMPAKQQKSKRDTVKRQQYGKTDGELVHHRLSNTRTTTRKTSQGVYLPSSSCCLNSEVRSKNELPSTSAETKSLDKITLAAILGAACAQNHQKEIQLSEYLQRNSYLGKYDDISIKQVRARAKALVDQIYVDRRFVLGEGMDAESKLFSNNALEVLNSKNMAEKDTIKSVLGKDRAPDKYGSTFALDGASMDDYLWQKIDNQLKYSSKENFTAQPPDKIVILKPAPRNGKHSGNLTTSCSSLQLPYKSSRRVSEERTASFSFREIKKKLKHSFGVTKKENRNCCSSSTNAEKEGKVSMKQEPKSSRGSDIARVADTTRKKLYISRDRSSDKKECDVILEAKRHLSTRLNNLNSVEADTSRKNPRTLERILSSPEHDSWPFSPRRDSIYCPGSAEMRFCPYNTLPRASESSCHERNGIRSETEVASLQTAEDTNVSTADKMRSDGESKTAEMGSILQPASHVSGEVLSETTHLETTDTVKEQKCDGTAMHSVMASSNDHHIDSVENIKFHEEHQSPVSVLEPFFVDSPPTISLQTGRKQVQPHRLDFEECSFISSPQHTPASAHPCSDEHLCQYVQLVIEASSLDWDHLSEIISQPEHMLLHESLFDEIELPPLGCYYDPKLLFDRINEVLLEIYKCHLCSPPFAPPKTRSVPLAEVVLDEILAEADYFLLPSRDRRSLDEIVLRDAKCGPWLDDIRFDKERVVVDISEALMEGFLLDTLLQFYR</sequence>
<dbReference type="Proteomes" id="UP000298416">
    <property type="component" value="Unassembled WGS sequence"/>
</dbReference>
<evidence type="ECO:0000313" key="3">
    <source>
        <dbReference type="EMBL" id="KAG6396432.1"/>
    </source>
</evidence>
<feature type="region of interest" description="Disordered" evidence="1">
    <location>
        <begin position="502"/>
        <end position="535"/>
    </location>
</feature>
<comment type="caution">
    <text evidence="3">The sequence shown here is derived from an EMBL/GenBank/DDBJ whole genome shotgun (WGS) entry which is preliminary data.</text>
</comment>
<reference evidence="3" key="2">
    <citation type="submission" date="2020-08" db="EMBL/GenBank/DDBJ databases">
        <title>Plant Genome Project.</title>
        <authorList>
            <person name="Zhang R.-G."/>
        </authorList>
    </citation>
    <scope>NUCLEOTIDE SEQUENCE</scope>
    <source>
        <strain evidence="3">Huo1</strain>
        <tissue evidence="3">Leaf</tissue>
    </source>
</reference>
<evidence type="ECO:0000256" key="1">
    <source>
        <dbReference type="SAM" id="MobiDB-lite"/>
    </source>
</evidence>